<dbReference type="Proteomes" id="UP001353858">
    <property type="component" value="Unassembled WGS sequence"/>
</dbReference>
<dbReference type="PANTHER" id="PTHR10773">
    <property type="entry name" value="DNA-DIRECTED RNA POLYMERASES I, II, AND III SUBUNIT RPABC2"/>
    <property type="match status" value="1"/>
</dbReference>
<reference evidence="2" key="1">
    <citation type="submission" date="2023-01" db="EMBL/GenBank/DDBJ databases">
        <title>Key to firefly adult light organ development and bioluminescence: homeobox transcription factors regulate luciferase expression and transportation to peroxisome.</title>
        <authorList>
            <person name="Fu X."/>
        </authorList>
    </citation>
    <scope>NUCLEOTIDE SEQUENCE [LARGE SCALE GENOMIC DNA]</scope>
</reference>
<name>A0AAN7QJG1_9COLE</name>
<evidence type="ECO:0000313" key="1">
    <source>
        <dbReference type="EMBL" id="KAK4880968.1"/>
    </source>
</evidence>
<evidence type="ECO:0000313" key="2">
    <source>
        <dbReference type="Proteomes" id="UP001353858"/>
    </source>
</evidence>
<keyword evidence="2" id="KW-1185">Reference proteome</keyword>
<organism evidence="1 2">
    <name type="scientific">Aquatica leii</name>
    <dbReference type="NCBI Taxonomy" id="1421715"/>
    <lineage>
        <taxon>Eukaryota</taxon>
        <taxon>Metazoa</taxon>
        <taxon>Ecdysozoa</taxon>
        <taxon>Arthropoda</taxon>
        <taxon>Hexapoda</taxon>
        <taxon>Insecta</taxon>
        <taxon>Pterygota</taxon>
        <taxon>Neoptera</taxon>
        <taxon>Endopterygota</taxon>
        <taxon>Coleoptera</taxon>
        <taxon>Polyphaga</taxon>
        <taxon>Elateriformia</taxon>
        <taxon>Elateroidea</taxon>
        <taxon>Lampyridae</taxon>
        <taxon>Luciolinae</taxon>
        <taxon>Aquatica</taxon>
    </lineage>
</organism>
<sequence>MKFPAEESHYSKERSKRKYLGTHLNLSKTYNLYKSECEENNLSENIIAKEWLYCEIFNTEFNLSFKPPDNDTCDKCDFFLVSLRDSQTAEGKNAINTEYEEHLSEASKRYNLKKKDKENALQNAVTQIMICVDLICLPTPVLTNSPWLLLNHNMKKYLFVDASHSLIEREKKKTMGFQIITPWDWQQLARMCSAKNSFQVENLEIEDFKDFKLLYGESGEAFAISQIVHLQVRSDDKGLLYYKTDFDCPEFQKVNLKRTERRIIFPEELTPIRCGLNPISTKKHAPPKIASLDTKTIS</sequence>
<gene>
    <name evidence="1" type="ORF">RN001_004287</name>
</gene>
<dbReference type="EMBL" id="JARPUR010000002">
    <property type="protein sequence ID" value="KAK4880968.1"/>
    <property type="molecule type" value="Genomic_DNA"/>
</dbReference>
<protein>
    <submittedName>
        <fullName evidence="1">Uncharacterized protein</fullName>
    </submittedName>
</protein>
<accession>A0AAN7QJG1</accession>
<dbReference type="AlphaFoldDB" id="A0AAN7QJG1"/>
<proteinExistence type="predicted"/>
<comment type="caution">
    <text evidence="1">The sequence shown here is derived from an EMBL/GenBank/DDBJ whole genome shotgun (WGS) entry which is preliminary data.</text>
</comment>
<dbReference type="PANTHER" id="PTHR10773:SF19">
    <property type="match status" value="1"/>
</dbReference>